<accession>A0ABX1C9F7</accession>
<dbReference type="InterPro" id="IPR010067">
    <property type="entry name" value="ABC_SsuA_sub-bd"/>
</dbReference>
<evidence type="ECO:0000256" key="9">
    <source>
        <dbReference type="SAM" id="MobiDB-lite"/>
    </source>
</evidence>
<dbReference type="InterPro" id="IPR044527">
    <property type="entry name" value="NrtA/CpmA_ABC-bd_dom"/>
</dbReference>
<comment type="similarity">
    <text evidence="3">Belongs to the bacterial solute-binding protein SsuA/TauA family.</text>
</comment>
<dbReference type="EMBL" id="JAAVJC010000092">
    <property type="protein sequence ID" value="NJQ15767.1"/>
    <property type="molecule type" value="Genomic_DNA"/>
</dbReference>
<evidence type="ECO:0000256" key="5">
    <source>
        <dbReference type="ARBA" id="ARBA00022475"/>
    </source>
</evidence>
<dbReference type="PANTHER" id="PTHR30024">
    <property type="entry name" value="ALIPHATIC SULFONATES-BINDING PROTEIN-RELATED"/>
    <property type="match status" value="1"/>
</dbReference>
<dbReference type="CDD" id="cd13553">
    <property type="entry name" value="PBP2_NrtA_CpmA_like"/>
    <property type="match status" value="1"/>
</dbReference>
<sequence>MRSPPSTRRADGSAAACAAAGRAASGDVRRDGRLRAAVTSRPTSVTRPNRAGPAAAGARPRREPSVRTLLPRTSVRLLGGAAALLLAVSACGYGSEGSDSSGSGSGSGSGGSDAASLSTDQVNIGYFANITHATALIGLDDDGAIRQELGGTEINTQVFNAGPSAIEALNAGAVDLTFIGPNPAINGFAQSGGQALRVVAGAASGGASLVVNPDTVDGLDDLAGKSIATPQLGNTQDVALLNYLVGEGFEVDPATGRGDVTVLRIPNAEIPNAYESGAIDGAWVPEPSAANLLTRGAETLLDEGELWEDGRYVVTHLIASQSFLEEHPDVVEAVIRGLVTTTDWINDNPEDAKAEANAALEALNGSPLPQDVLDPAFANVEFLYDPIATSLRDGADHAVAAGLLDETDLTGIYDLTLLNKVLTDAGKPEITEDGGLGVR</sequence>
<keyword evidence="4" id="KW-0813">Transport</keyword>
<keyword evidence="8" id="KW-0472">Membrane</keyword>
<name>A0ABX1C9F7_9ACTN</name>
<reference evidence="10 11" key="1">
    <citation type="submission" date="2020-03" db="EMBL/GenBank/DDBJ databases">
        <title>Draft genome of Streptomyces sp. ventii, isolated from the Axial Seamount in the Pacific Ocean, and resequencing of the two type strains Streptomyces lonarensis strain NCL 716 and Streptomyces bohaiensis strain 11A07.</title>
        <authorList>
            <person name="Loughran R.M."/>
            <person name="Pfannmuller K.M."/>
            <person name="Wasson B.J."/>
            <person name="Deadmond M.C."/>
            <person name="Paddock B.E."/>
            <person name="Koyack M.J."/>
            <person name="Gallegos D.A."/>
            <person name="Mitchell E.A."/>
            <person name="Ushijima B."/>
            <person name="Saw J.H."/>
            <person name="Mcphail K.L."/>
            <person name="Videau P."/>
        </authorList>
    </citation>
    <scope>NUCLEOTIDE SEQUENCE [LARGE SCALE GENOMIC DNA]</scope>
    <source>
        <strain evidence="10 11">11A07</strain>
    </source>
</reference>
<evidence type="ECO:0000256" key="8">
    <source>
        <dbReference type="ARBA" id="ARBA00023136"/>
    </source>
</evidence>
<evidence type="ECO:0000256" key="7">
    <source>
        <dbReference type="ARBA" id="ARBA00022729"/>
    </source>
</evidence>
<dbReference type="Gene3D" id="3.40.190.10">
    <property type="entry name" value="Periplasmic binding protein-like II"/>
    <property type="match status" value="2"/>
</dbReference>
<evidence type="ECO:0000256" key="1">
    <source>
        <dbReference type="ARBA" id="ARBA00004418"/>
    </source>
</evidence>
<protein>
    <submittedName>
        <fullName evidence="10">ABC transporter substrate-binding protein</fullName>
    </submittedName>
</protein>
<dbReference type="SUPFAM" id="SSF53850">
    <property type="entry name" value="Periplasmic binding protein-like II"/>
    <property type="match status" value="1"/>
</dbReference>
<keyword evidence="11" id="KW-1185">Reference proteome</keyword>
<proteinExistence type="inferred from homology"/>
<organism evidence="10 11">
    <name type="scientific">Streptomyces bohaiensis</name>
    <dbReference type="NCBI Taxonomy" id="1431344"/>
    <lineage>
        <taxon>Bacteria</taxon>
        <taxon>Bacillati</taxon>
        <taxon>Actinomycetota</taxon>
        <taxon>Actinomycetes</taxon>
        <taxon>Kitasatosporales</taxon>
        <taxon>Streptomycetaceae</taxon>
        <taxon>Streptomyces</taxon>
    </lineage>
</organism>
<comment type="subcellular location">
    <subcellularLocation>
        <location evidence="2">Cell inner membrane</location>
    </subcellularLocation>
    <subcellularLocation>
        <location evidence="1">Periplasm</location>
    </subcellularLocation>
</comment>
<dbReference type="Pfam" id="PF13379">
    <property type="entry name" value="NMT1_2"/>
    <property type="match status" value="1"/>
</dbReference>
<keyword evidence="5" id="KW-1003">Cell membrane</keyword>
<dbReference type="NCBIfam" id="TIGR01728">
    <property type="entry name" value="SsuA_fam"/>
    <property type="match status" value="1"/>
</dbReference>
<feature type="compositionally biased region" description="Low complexity" evidence="9">
    <location>
        <begin position="47"/>
        <end position="58"/>
    </location>
</feature>
<evidence type="ECO:0000256" key="4">
    <source>
        <dbReference type="ARBA" id="ARBA00022448"/>
    </source>
</evidence>
<comment type="caution">
    <text evidence="10">The sequence shown here is derived from an EMBL/GenBank/DDBJ whole genome shotgun (WGS) entry which is preliminary data.</text>
</comment>
<dbReference type="PANTHER" id="PTHR30024:SF47">
    <property type="entry name" value="TAURINE-BINDING PERIPLASMIC PROTEIN"/>
    <property type="match status" value="1"/>
</dbReference>
<dbReference type="Proteomes" id="UP000727056">
    <property type="component" value="Unassembled WGS sequence"/>
</dbReference>
<keyword evidence="7" id="KW-0732">Signal</keyword>
<evidence type="ECO:0000313" key="10">
    <source>
        <dbReference type="EMBL" id="NJQ15767.1"/>
    </source>
</evidence>
<evidence type="ECO:0000313" key="11">
    <source>
        <dbReference type="Proteomes" id="UP000727056"/>
    </source>
</evidence>
<evidence type="ECO:0000256" key="6">
    <source>
        <dbReference type="ARBA" id="ARBA00022519"/>
    </source>
</evidence>
<gene>
    <name evidence="10" type="ORF">HCN52_12595</name>
</gene>
<evidence type="ECO:0000256" key="2">
    <source>
        <dbReference type="ARBA" id="ARBA00004533"/>
    </source>
</evidence>
<keyword evidence="6" id="KW-0997">Cell inner membrane</keyword>
<feature type="region of interest" description="Disordered" evidence="9">
    <location>
        <begin position="20"/>
        <end position="65"/>
    </location>
</feature>
<evidence type="ECO:0000256" key="3">
    <source>
        <dbReference type="ARBA" id="ARBA00010742"/>
    </source>
</evidence>